<dbReference type="Pfam" id="PF03372">
    <property type="entry name" value="Exo_endo_phos"/>
    <property type="match status" value="1"/>
</dbReference>
<accession>A0ABU1K328</accession>
<keyword evidence="3" id="KW-0255">Endonuclease</keyword>
<feature type="domain" description="Endonuclease/exonuclease/phosphatase" evidence="2">
    <location>
        <begin position="100"/>
        <end position="301"/>
    </location>
</feature>
<protein>
    <submittedName>
        <fullName evidence="3">Endonuclease/exonuclease/phosphatase (EEP) superfamily protein YafD</fullName>
    </submittedName>
</protein>
<keyword evidence="3" id="KW-0540">Nuclease</keyword>
<comment type="caution">
    <text evidence="3">The sequence shown here is derived from an EMBL/GenBank/DDBJ whole genome shotgun (WGS) entry which is preliminary data.</text>
</comment>
<dbReference type="Proteomes" id="UP001257659">
    <property type="component" value="Unassembled WGS sequence"/>
</dbReference>
<evidence type="ECO:0000313" key="3">
    <source>
        <dbReference type="EMBL" id="MDR6300019.1"/>
    </source>
</evidence>
<keyword evidence="1" id="KW-0472">Membrane</keyword>
<reference evidence="3 4" key="1">
    <citation type="submission" date="2023-07" db="EMBL/GenBank/DDBJ databases">
        <title>Genomic Encyclopedia of Type Strains, Phase IV (KMG-IV): sequencing the most valuable type-strain genomes for metagenomic binning, comparative biology and taxonomic classification.</title>
        <authorList>
            <person name="Goeker M."/>
        </authorList>
    </citation>
    <scope>NUCLEOTIDE SEQUENCE [LARGE SCALE GENOMIC DNA]</scope>
    <source>
        <strain evidence="3 4">DSM 102814</strain>
    </source>
</reference>
<dbReference type="EMBL" id="JAVDQA010000001">
    <property type="protein sequence ID" value="MDR6300019.1"/>
    <property type="molecule type" value="Genomic_DNA"/>
</dbReference>
<dbReference type="Gene3D" id="3.60.10.10">
    <property type="entry name" value="Endonuclease/exonuclease/phosphatase"/>
    <property type="match status" value="1"/>
</dbReference>
<keyword evidence="1" id="KW-1133">Transmembrane helix</keyword>
<evidence type="ECO:0000256" key="1">
    <source>
        <dbReference type="SAM" id="Phobius"/>
    </source>
</evidence>
<gene>
    <name evidence="3" type="ORF">GGR31_000635</name>
</gene>
<evidence type="ECO:0000259" key="2">
    <source>
        <dbReference type="Pfam" id="PF03372"/>
    </source>
</evidence>
<sequence length="311" mass="35610">MKKTAFKKIVWFLVTTMLLLSIAPNIFPNYWFIDIFANFKVQYLIFSFLLLVICSISLKRKIIPLILLLIAITWNAFYIVPYYFNSTEAKKTSAQFKISSINLLSTNSETASVKKYLEKENPDILILLEFTPRWEKELSSMLENYSYKQIVAQNDNFGIALLSKFKMKSSVDYFQLNDKPSIIGNITIHQQEFSVIATHPVPPVNQREFTDRNLQLTNIVKRRAQFSENLIIAGDFNNSSFSTHFSNLLKGDLKDSRKGFGLLPSWPANFGILQTTLDHFLVSKNIQVLDRSTGENTGSDHLPITMVVGLE</sequence>
<keyword evidence="4" id="KW-1185">Reference proteome</keyword>
<dbReference type="InterPro" id="IPR005135">
    <property type="entry name" value="Endo/exonuclease/phosphatase"/>
</dbReference>
<dbReference type="SUPFAM" id="SSF56219">
    <property type="entry name" value="DNase I-like"/>
    <property type="match status" value="1"/>
</dbReference>
<dbReference type="GO" id="GO:0004519">
    <property type="term" value="F:endonuclease activity"/>
    <property type="evidence" value="ECO:0007669"/>
    <property type="project" value="UniProtKB-KW"/>
</dbReference>
<name>A0ABU1K328_9FLAO</name>
<keyword evidence="3" id="KW-0378">Hydrolase</keyword>
<organism evidence="3 4">
    <name type="scientific">Mesonia maritima</name>
    <dbReference type="NCBI Taxonomy" id="1793873"/>
    <lineage>
        <taxon>Bacteria</taxon>
        <taxon>Pseudomonadati</taxon>
        <taxon>Bacteroidota</taxon>
        <taxon>Flavobacteriia</taxon>
        <taxon>Flavobacteriales</taxon>
        <taxon>Flavobacteriaceae</taxon>
        <taxon>Mesonia</taxon>
    </lineage>
</organism>
<feature type="transmembrane region" description="Helical" evidence="1">
    <location>
        <begin position="65"/>
        <end position="84"/>
    </location>
</feature>
<proteinExistence type="predicted"/>
<feature type="transmembrane region" description="Helical" evidence="1">
    <location>
        <begin position="39"/>
        <end position="58"/>
    </location>
</feature>
<keyword evidence="1" id="KW-0812">Transmembrane</keyword>
<dbReference type="RefSeq" id="WP_309726927.1">
    <property type="nucleotide sequence ID" value="NZ_JAVDQA010000001.1"/>
</dbReference>
<evidence type="ECO:0000313" key="4">
    <source>
        <dbReference type="Proteomes" id="UP001257659"/>
    </source>
</evidence>
<feature type="transmembrane region" description="Helical" evidence="1">
    <location>
        <begin position="9"/>
        <end position="27"/>
    </location>
</feature>
<dbReference type="InterPro" id="IPR036691">
    <property type="entry name" value="Endo/exonu/phosph_ase_sf"/>
</dbReference>